<feature type="region of interest" description="Disordered" evidence="17">
    <location>
        <begin position="783"/>
        <end position="821"/>
    </location>
</feature>
<keyword evidence="9" id="KW-0628">Postsynaptic cell membrane</keyword>
<keyword evidence="3" id="KW-0597">Phosphoprotein</keyword>
<feature type="region of interest" description="Disordered" evidence="17">
    <location>
        <begin position="740"/>
        <end position="764"/>
    </location>
</feature>
<evidence type="ECO:0000256" key="17">
    <source>
        <dbReference type="SAM" id="MobiDB-lite"/>
    </source>
</evidence>
<dbReference type="SUPFAM" id="SSF48317">
    <property type="entry name" value="Acid phosphatase/Vanadium-dependent haloperoxidase"/>
    <property type="match status" value="1"/>
</dbReference>
<gene>
    <name evidence="21" type="primary">PLPPR4</name>
</gene>
<dbReference type="Pfam" id="PF01569">
    <property type="entry name" value="PAP2"/>
    <property type="match status" value="1"/>
</dbReference>
<feature type="region of interest" description="Disordered" evidence="17">
    <location>
        <begin position="853"/>
        <end position="877"/>
    </location>
</feature>
<evidence type="ECO:0000256" key="15">
    <source>
        <dbReference type="ARBA" id="ARBA00079928"/>
    </source>
</evidence>
<dbReference type="GO" id="GO:0046839">
    <property type="term" value="P:phospholipid dephosphorylation"/>
    <property type="evidence" value="ECO:0007669"/>
    <property type="project" value="TreeGrafter"/>
</dbReference>
<reference evidence="21" key="1">
    <citation type="submission" date="2025-08" db="UniProtKB">
        <authorList>
            <consortium name="RefSeq"/>
        </authorList>
    </citation>
    <scope>IDENTIFICATION</scope>
    <source>
        <tissue evidence="21">Blood</tissue>
    </source>
</reference>
<dbReference type="CDD" id="cd03384">
    <property type="entry name" value="PAP2_wunen"/>
    <property type="match status" value="1"/>
</dbReference>
<sequence>MNIARKSRLARATTAARCKPGIYPGLDRGGGGCGGGGGGQEEALIAAALEKEENRRLVAESGRGGRPCSAGGGGGGGEQGGLLLLLPPREEEVLGCALLPRREVAPGECDITARVWGSRAGRLPGSVPASLANALPPPAPAPAPHLGPVISMSAKERPKSKAAAAAATTTKESVTLLPCFYFVELPILASSVVSLYFLELTDVFKPVHAGFSCYDRSLSMPYIEPSQEAVPILMLLSLAFAAPAIMIMVGESILYCCLSKRRNGIGAEANINAGGCNFNSFLRRAVRFVGVHIFGLCATALVTDIIQLSTGYQTPYFLTVCKPNYTSLNVSCSENSYIVEDICSGSDPIIINDGRKSFPSQHATLAAFAAVYVSMYFNSTLTDSSKLLKPLLVFAFIICGIICGLTRITQYKNHPVDVYCGFLIGGGIALYLGLYAVGNFLPSEDNMFSHNIHREPLRPLPDLSQDPNRILPGKNGSGNDVIATQHMENMLNRNHRDTGSLTNLKRANADVEIIMPRSPMGKENMVTFSNTLPRVNTPAVEESVRRNASIHASMDSARSKQLLSQWKNKNESRKLSLQVIETDSGQSPPRAIEMRSSSEPSRVGVNGDHHGPSNQYLKIQPGSMPGCNSVGLSGGPRVSIQSRPGSSQLVHIPEETQENVNTSPKTNSARAKWLKAAEKTVGCRSNSQPRIMQVIAMSKQQGVLQGSPKSSDGGTVTCTGAIRYKTLTDHEPSSIVRVEAHPENSRQIIQMPSEGEGSGSWKWKAPEKGSLRQTYELNDLNRDSESCESLKDSYSSGDRKRSNIDGSDHHHHGITTIRVTPVEGSEIGSETLSISSSRDSTLRRKGNIILIPERGSSPENTRNIFYKGTSPTRAYKE</sequence>
<feature type="transmembrane region" description="Helical" evidence="18">
    <location>
        <begin position="387"/>
        <end position="406"/>
    </location>
</feature>
<evidence type="ECO:0000256" key="9">
    <source>
        <dbReference type="ARBA" id="ARBA00023257"/>
    </source>
</evidence>
<dbReference type="CTD" id="9890"/>
<dbReference type="PANTHER" id="PTHR10165:SF13">
    <property type="entry name" value="PHOSPHOLIPID PHOSPHATASE-RELATED PROTEIN TYPE 4"/>
    <property type="match status" value="1"/>
</dbReference>
<dbReference type="AlphaFoldDB" id="A0A6P9DBH6"/>
<evidence type="ECO:0000259" key="19">
    <source>
        <dbReference type="SMART" id="SM00014"/>
    </source>
</evidence>
<dbReference type="Gene3D" id="1.20.144.10">
    <property type="entry name" value="Phosphatidic acid phosphatase type 2/haloperoxidase"/>
    <property type="match status" value="1"/>
</dbReference>
<evidence type="ECO:0000256" key="14">
    <source>
        <dbReference type="ARBA" id="ARBA00078504"/>
    </source>
</evidence>
<evidence type="ECO:0000256" key="11">
    <source>
        <dbReference type="ARBA" id="ARBA00057386"/>
    </source>
</evidence>
<evidence type="ECO:0000256" key="16">
    <source>
        <dbReference type="ARBA" id="ARBA00081264"/>
    </source>
</evidence>
<keyword evidence="8" id="KW-0325">Glycoprotein</keyword>
<evidence type="ECO:0000256" key="18">
    <source>
        <dbReference type="SAM" id="Phobius"/>
    </source>
</evidence>
<dbReference type="InterPro" id="IPR043216">
    <property type="entry name" value="PAP-like"/>
</dbReference>
<evidence type="ECO:0000313" key="20">
    <source>
        <dbReference type="Proteomes" id="UP001652622"/>
    </source>
</evidence>
<feature type="transmembrane region" description="Helical" evidence="18">
    <location>
        <begin position="179"/>
        <end position="198"/>
    </location>
</feature>
<dbReference type="GO" id="GO:0098839">
    <property type="term" value="C:postsynaptic density membrane"/>
    <property type="evidence" value="ECO:0007669"/>
    <property type="project" value="UniProtKB-SubCell"/>
</dbReference>
<keyword evidence="7 18" id="KW-0472">Membrane</keyword>
<feature type="compositionally biased region" description="Basic and acidic residues" evidence="17">
    <location>
        <begin position="783"/>
        <end position="808"/>
    </location>
</feature>
<evidence type="ECO:0000256" key="5">
    <source>
        <dbReference type="ARBA" id="ARBA00022989"/>
    </source>
</evidence>
<name>A0A6P9DBH6_PANGU</name>
<dbReference type="RefSeq" id="XP_034293147.1">
    <property type="nucleotide sequence ID" value="XM_034437256.2"/>
</dbReference>
<evidence type="ECO:0000256" key="1">
    <source>
        <dbReference type="ARBA" id="ARBA00008816"/>
    </source>
</evidence>
<dbReference type="GeneID" id="117677205"/>
<evidence type="ECO:0000256" key="12">
    <source>
        <dbReference type="ARBA" id="ARBA00069377"/>
    </source>
</evidence>
<comment type="subcellular location">
    <subcellularLocation>
        <location evidence="10">Postsynaptic density membrane</location>
        <topology evidence="10">Multi-pass membrane protein</topology>
    </subcellularLocation>
</comment>
<evidence type="ECO:0000256" key="10">
    <source>
        <dbReference type="ARBA" id="ARBA00037872"/>
    </source>
</evidence>
<proteinExistence type="inferred from homology"/>
<dbReference type="PANTHER" id="PTHR10165">
    <property type="entry name" value="LIPID PHOSPHATE PHOSPHATASE"/>
    <property type="match status" value="1"/>
</dbReference>
<protein>
    <recommendedName>
        <fullName evidence="12">Phospholipid phosphatase-related protein type 4</fullName>
    </recommendedName>
    <alternativeName>
        <fullName evidence="13">Brain-specific phosphatidic acid phosphatase-like protein 1</fullName>
    </alternativeName>
    <alternativeName>
        <fullName evidence="14">Inactive 2-lysophosphatidate phosphatase PLPPR4</fullName>
    </alternativeName>
    <alternativeName>
        <fullName evidence="16">Lipid phosphate phosphatase-related protein type 4</fullName>
    </alternativeName>
    <alternativeName>
        <fullName evidence="15">Plasticity-related gene 1 protein</fullName>
    </alternativeName>
</protein>
<keyword evidence="20" id="KW-1185">Reference proteome</keyword>
<evidence type="ECO:0000256" key="3">
    <source>
        <dbReference type="ARBA" id="ARBA00022553"/>
    </source>
</evidence>
<evidence type="ECO:0000256" key="2">
    <source>
        <dbReference type="ARBA" id="ARBA00022475"/>
    </source>
</evidence>
<keyword evidence="6" id="KW-0770">Synapse</keyword>
<evidence type="ECO:0000256" key="13">
    <source>
        <dbReference type="ARBA" id="ARBA00076753"/>
    </source>
</evidence>
<dbReference type="InterPro" id="IPR036938">
    <property type="entry name" value="PAP2/HPO_sf"/>
</dbReference>
<dbReference type="FunFam" id="1.20.144.10:FF:000012">
    <property type="entry name" value="Phospholipid phosphatase-related protein type 4"/>
    <property type="match status" value="1"/>
</dbReference>
<dbReference type="Proteomes" id="UP001652622">
    <property type="component" value="Unplaced"/>
</dbReference>
<keyword evidence="4 18" id="KW-0812">Transmembrane</keyword>
<dbReference type="OrthoDB" id="8907274at2759"/>
<keyword evidence="2" id="KW-1003">Cell membrane</keyword>
<evidence type="ECO:0000256" key="7">
    <source>
        <dbReference type="ARBA" id="ARBA00023136"/>
    </source>
</evidence>
<evidence type="ECO:0000313" key="21">
    <source>
        <dbReference type="RefSeq" id="XP_034293147.1"/>
    </source>
</evidence>
<evidence type="ECO:0000256" key="8">
    <source>
        <dbReference type="ARBA" id="ARBA00023180"/>
    </source>
</evidence>
<dbReference type="OMA" id="EIIMPRS"/>
<dbReference type="KEGG" id="pgut:117677205"/>
<evidence type="ECO:0000256" key="4">
    <source>
        <dbReference type="ARBA" id="ARBA00022692"/>
    </source>
</evidence>
<feature type="region of interest" description="Disordered" evidence="17">
    <location>
        <begin position="581"/>
        <end position="644"/>
    </location>
</feature>
<dbReference type="GO" id="GO:0008195">
    <property type="term" value="F:phosphatidate phosphatase activity"/>
    <property type="evidence" value="ECO:0007669"/>
    <property type="project" value="TreeGrafter"/>
</dbReference>
<accession>A0A6P9DBH6</accession>
<evidence type="ECO:0000256" key="6">
    <source>
        <dbReference type="ARBA" id="ARBA00023018"/>
    </source>
</evidence>
<feature type="domain" description="Phosphatidic acid phosphatase type 2/haloperoxidase" evidence="19">
    <location>
        <begin position="289"/>
        <end position="433"/>
    </location>
</feature>
<comment type="function">
    <text evidence="11">Postsynaptic density membrane protein that indirectly regulates glutamatergic synaptic transmission through lysophosphatidic acid (LPA)-mediated signaling pathways. Binds lysophosphatidic acid (LPA) and mediates its internalization into cells. Could act as receptor or a transporter of this lipid at the post-synaptic membrane. Modulates lysophosphatidic acid (LPA) activity in neuron axonal outgrowth during development by attenuating phospholipid-induced axon collapse.</text>
</comment>
<feature type="transmembrane region" description="Helical" evidence="18">
    <location>
        <begin position="418"/>
        <end position="438"/>
    </location>
</feature>
<keyword evidence="5 18" id="KW-1133">Transmembrane helix</keyword>
<dbReference type="InParanoid" id="A0A6P9DBH6"/>
<feature type="transmembrane region" description="Helical" evidence="18">
    <location>
        <begin position="229"/>
        <end position="258"/>
    </location>
</feature>
<organism evidence="20 21">
    <name type="scientific">Pantherophis guttatus</name>
    <name type="common">Corn snake</name>
    <name type="synonym">Elaphe guttata</name>
    <dbReference type="NCBI Taxonomy" id="94885"/>
    <lineage>
        <taxon>Eukaryota</taxon>
        <taxon>Metazoa</taxon>
        <taxon>Chordata</taxon>
        <taxon>Craniata</taxon>
        <taxon>Vertebrata</taxon>
        <taxon>Euteleostomi</taxon>
        <taxon>Lepidosauria</taxon>
        <taxon>Squamata</taxon>
        <taxon>Bifurcata</taxon>
        <taxon>Unidentata</taxon>
        <taxon>Episquamata</taxon>
        <taxon>Toxicofera</taxon>
        <taxon>Serpentes</taxon>
        <taxon>Colubroidea</taxon>
        <taxon>Colubridae</taxon>
        <taxon>Colubrinae</taxon>
        <taxon>Pantherophis</taxon>
    </lineage>
</organism>
<dbReference type="GO" id="GO:0007409">
    <property type="term" value="P:axonogenesis"/>
    <property type="evidence" value="ECO:0007669"/>
    <property type="project" value="TreeGrafter"/>
</dbReference>
<dbReference type="GO" id="GO:0006644">
    <property type="term" value="P:phospholipid metabolic process"/>
    <property type="evidence" value="ECO:0007669"/>
    <property type="project" value="InterPro"/>
</dbReference>
<comment type="similarity">
    <text evidence="1">Belongs to the PA-phosphatase related phosphoesterase family.</text>
</comment>
<dbReference type="InterPro" id="IPR000326">
    <property type="entry name" value="PAP2/HPO"/>
</dbReference>
<dbReference type="SMART" id="SM00014">
    <property type="entry name" value="acidPPc"/>
    <property type="match status" value="1"/>
</dbReference>
<dbReference type="GO" id="GO:0007165">
    <property type="term" value="P:signal transduction"/>
    <property type="evidence" value="ECO:0007669"/>
    <property type="project" value="TreeGrafter"/>
</dbReference>